<name>A0A3R8P3W4_STRSU</name>
<organism evidence="1 2">
    <name type="scientific">Streptococcus suis</name>
    <dbReference type="NCBI Taxonomy" id="1307"/>
    <lineage>
        <taxon>Bacteria</taxon>
        <taxon>Bacillati</taxon>
        <taxon>Bacillota</taxon>
        <taxon>Bacilli</taxon>
        <taxon>Lactobacillales</taxon>
        <taxon>Streptococcaceae</taxon>
        <taxon>Streptococcus</taxon>
    </lineage>
</organism>
<proteinExistence type="predicted"/>
<evidence type="ECO:0000313" key="2">
    <source>
        <dbReference type="Proteomes" id="UP000278566"/>
    </source>
</evidence>
<gene>
    <name evidence="1" type="ORF">EI220_01995</name>
</gene>
<sequence length="58" mass="6351">MPDFVKVPCFASIISHLAQSIDCASNLGDTNSPVDYSYLSLKTKKRSTSAGHLEIKKH</sequence>
<protein>
    <submittedName>
        <fullName evidence="1">Uncharacterized protein</fullName>
    </submittedName>
</protein>
<reference evidence="1 2" key="1">
    <citation type="submission" date="2018-11" db="EMBL/GenBank/DDBJ databases">
        <title>Changes in penicillin susceptibility of Streptococcus suis isolates by amino acid alterations in the penicillin-binding protein.</title>
        <authorList>
            <person name="Niemann L."/>
            <person name="Eichhorn I."/>
        </authorList>
    </citation>
    <scope>NUCLEOTIDE SEQUENCE [LARGE SCALE GENOMIC DNA]</scope>
    <source>
        <strain evidence="1 2">IMT40738</strain>
    </source>
</reference>
<accession>A0A3R8P3W4</accession>
<evidence type="ECO:0000313" key="1">
    <source>
        <dbReference type="EMBL" id="RRN52243.1"/>
    </source>
</evidence>
<comment type="caution">
    <text evidence="1">The sequence shown here is derived from an EMBL/GenBank/DDBJ whole genome shotgun (WGS) entry which is preliminary data.</text>
</comment>
<dbReference type="Proteomes" id="UP000278566">
    <property type="component" value="Unassembled WGS sequence"/>
</dbReference>
<dbReference type="AlphaFoldDB" id="A0A3R8P3W4"/>
<dbReference type="EMBL" id="RRZO01000005">
    <property type="protein sequence ID" value="RRN52243.1"/>
    <property type="molecule type" value="Genomic_DNA"/>
</dbReference>